<feature type="chain" id="PRO_5017235400" description="DUF2271 domain-containing protein" evidence="1">
    <location>
        <begin position="22"/>
        <end position="172"/>
    </location>
</feature>
<sequence length="172" mass="19132">MQWKTTAAAALLAVGSSTAMAAELKLDVEIPALQVAEYHRPYVAIWIETDKGRHQTDLAVWYDLELKDNEGTKWLKDLRQWWRRSGRQLEFPVDGLSGATRPVGTHSLTFGDEHAGLVAMKPGDYQLVVEAAREVGGRELLKLPFTWPVAAASEQTQNGEHELGRVTLSLKP</sequence>
<dbReference type="STRING" id="1122198.SAMN02745729_101177"/>
<dbReference type="OrthoDB" id="195316at2"/>
<dbReference type="PIRSF" id="PIRSF014995">
    <property type="entry name" value="UCP014995"/>
    <property type="match status" value="1"/>
</dbReference>
<accession>A0A1H3XJQ9</accession>
<gene>
    <name evidence="2" type="ORF">SAMN02745729_101177</name>
</gene>
<dbReference type="RefSeq" id="WP_091821618.1">
    <property type="nucleotide sequence ID" value="NZ_FNRJ01000001.1"/>
</dbReference>
<reference evidence="3" key="1">
    <citation type="submission" date="2016-10" db="EMBL/GenBank/DDBJ databases">
        <authorList>
            <person name="Varghese N."/>
            <person name="Submissions S."/>
        </authorList>
    </citation>
    <scope>NUCLEOTIDE SEQUENCE [LARGE SCALE GENOMIC DNA]</scope>
    <source>
        <strain evidence="3">DSM 11526</strain>
    </source>
</reference>
<keyword evidence="1" id="KW-0732">Signal</keyword>
<dbReference type="Proteomes" id="UP000242469">
    <property type="component" value="Unassembled WGS sequence"/>
</dbReference>
<protein>
    <recommendedName>
        <fullName evidence="4">DUF2271 domain-containing protein</fullName>
    </recommendedName>
</protein>
<evidence type="ECO:0000313" key="2">
    <source>
        <dbReference type="EMBL" id="SDZ99695.1"/>
    </source>
</evidence>
<evidence type="ECO:0008006" key="4">
    <source>
        <dbReference type="Google" id="ProtNLM"/>
    </source>
</evidence>
<proteinExistence type="predicted"/>
<dbReference type="AlphaFoldDB" id="A0A1H3XJQ9"/>
<evidence type="ECO:0000313" key="3">
    <source>
        <dbReference type="Proteomes" id="UP000242469"/>
    </source>
</evidence>
<feature type="signal peptide" evidence="1">
    <location>
        <begin position="1"/>
        <end position="21"/>
    </location>
</feature>
<dbReference type="Pfam" id="PF10029">
    <property type="entry name" value="DUF2271"/>
    <property type="match status" value="1"/>
</dbReference>
<name>A0A1H3XJQ9_9GAMM</name>
<keyword evidence="3" id="KW-1185">Reference proteome</keyword>
<organism evidence="2 3">
    <name type="scientific">Marinobacterium iners DSM 11526</name>
    <dbReference type="NCBI Taxonomy" id="1122198"/>
    <lineage>
        <taxon>Bacteria</taxon>
        <taxon>Pseudomonadati</taxon>
        <taxon>Pseudomonadota</taxon>
        <taxon>Gammaproteobacteria</taxon>
        <taxon>Oceanospirillales</taxon>
        <taxon>Oceanospirillaceae</taxon>
        <taxon>Marinobacterium</taxon>
    </lineage>
</organism>
<dbReference type="InterPro" id="IPR014469">
    <property type="entry name" value="DUF2271"/>
</dbReference>
<evidence type="ECO:0000256" key="1">
    <source>
        <dbReference type="SAM" id="SignalP"/>
    </source>
</evidence>
<dbReference type="EMBL" id="FNRJ01000001">
    <property type="protein sequence ID" value="SDZ99695.1"/>
    <property type="molecule type" value="Genomic_DNA"/>
</dbReference>